<organism evidence="1 2">
    <name type="scientific">Octopus vulgaris</name>
    <name type="common">Common octopus</name>
    <dbReference type="NCBI Taxonomy" id="6645"/>
    <lineage>
        <taxon>Eukaryota</taxon>
        <taxon>Metazoa</taxon>
        <taxon>Spiralia</taxon>
        <taxon>Lophotrochozoa</taxon>
        <taxon>Mollusca</taxon>
        <taxon>Cephalopoda</taxon>
        <taxon>Coleoidea</taxon>
        <taxon>Octopodiformes</taxon>
        <taxon>Octopoda</taxon>
        <taxon>Incirrata</taxon>
        <taxon>Octopodidae</taxon>
        <taxon>Octopus</taxon>
    </lineage>
</organism>
<reference evidence="1" key="1">
    <citation type="submission" date="2023-08" db="EMBL/GenBank/DDBJ databases">
        <authorList>
            <person name="Alioto T."/>
            <person name="Alioto T."/>
            <person name="Gomez Garrido J."/>
        </authorList>
    </citation>
    <scope>NUCLEOTIDE SEQUENCE</scope>
</reference>
<name>A0AA36AUP4_OCTVU</name>
<evidence type="ECO:0000313" key="1">
    <source>
        <dbReference type="EMBL" id="CAI9721172.1"/>
    </source>
</evidence>
<protein>
    <submittedName>
        <fullName evidence="1">---NA</fullName>
    </submittedName>
</protein>
<evidence type="ECO:0000313" key="2">
    <source>
        <dbReference type="Proteomes" id="UP001162480"/>
    </source>
</evidence>
<dbReference type="EMBL" id="OX597817">
    <property type="protein sequence ID" value="CAI9721172.1"/>
    <property type="molecule type" value="Genomic_DNA"/>
</dbReference>
<proteinExistence type="predicted"/>
<dbReference type="Proteomes" id="UP001162480">
    <property type="component" value="Chromosome 4"/>
</dbReference>
<sequence length="113" mass="12793">MENIRLRRILEIQITLPVCLKQQKFSEIEQQKRKILALKVEGMSNQNIAGKIRRSKTPATSERNERAIVRAVKKSRCSSVSKIKTSAGEGTSTSTVRKVILNHGFHLKKRLAP</sequence>
<gene>
    <name evidence="1" type="ORF">OCTVUL_1B031472</name>
</gene>
<accession>A0AA36AUP4</accession>
<keyword evidence="2" id="KW-1185">Reference proteome</keyword>
<dbReference type="AlphaFoldDB" id="A0AA36AUP4"/>